<keyword evidence="1" id="KW-0732">Signal</keyword>
<accession>A0A7R9F4T2</accession>
<dbReference type="InterPro" id="IPR018244">
    <property type="entry name" value="Allrgn_V5/Tpx1_CS"/>
</dbReference>
<dbReference type="InterPro" id="IPR035940">
    <property type="entry name" value="CAP_sf"/>
</dbReference>
<dbReference type="GO" id="GO:0005576">
    <property type="term" value="C:extracellular region"/>
    <property type="evidence" value="ECO:0007669"/>
    <property type="project" value="UniProtKB-SubCell"/>
</dbReference>
<name>A0A7R9F4T2_9NEOP</name>
<dbReference type="InterPro" id="IPR014044">
    <property type="entry name" value="CAP_dom"/>
</dbReference>
<organism evidence="3">
    <name type="scientific">Timema bartmani</name>
    <dbReference type="NCBI Taxonomy" id="61472"/>
    <lineage>
        <taxon>Eukaryota</taxon>
        <taxon>Metazoa</taxon>
        <taxon>Ecdysozoa</taxon>
        <taxon>Arthropoda</taxon>
        <taxon>Hexapoda</taxon>
        <taxon>Insecta</taxon>
        <taxon>Pterygota</taxon>
        <taxon>Neoptera</taxon>
        <taxon>Polyneoptera</taxon>
        <taxon>Phasmatodea</taxon>
        <taxon>Timematodea</taxon>
        <taxon>Timematoidea</taxon>
        <taxon>Timematidae</taxon>
        <taxon>Timema</taxon>
    </lineage>
</organism>
<dbReference type="AlphaFoldDB" id="A0A7R9F4T2"/>
<dbReference type="EMBL" id="OD568473">
    <property type="protein sequence ID" value="CAD7447012.1"/>
    <property type="molecule type" value="Genomic_DNA"/>
</dbReference>
<dbReference type="SUPFAM" id="SSF55797">
    <property type="entry name" value="PR-1-like"/>
    <property type="match status" value="1"/>
</dbReference>
<dbReference type="PRINTS" id="PR00837">
    <property type="entry name" value="V5TPXLIKE"/>
</dbReference>
<feature type="chain" id="PRO_5031496410" description="SCP domain-containing protein" evidence="1">
    <location>
        <begin position="32"/>
        <end position="259"/>
    </location>
</feature>
<evidence type="ECO:0000256" key="1">
    <source>
        <dbReference type="SAM" id="SignalP"/>
    </source>
</evidence>
<dbReference type="Pfam" id="PF00188">
    <property type="entry name" value="CAP"/>
    <property type="match status" value="1"/>
</dbReference>
<dbReference type="PROSITE" id="PS01010">
    <property type="entry name" value="CRISP_2"/>
    <property type="match status" value="1"/>
</dbReference>
<protein>
    <recommendedName>
        <fullName evidence="2">SCP domain-containing protein</fullName>
    </recommendedName>
</protein>
<dbReference type="CDD" id="cd05380">
    <property type="entry name" value="CAP_euk"/>
    <property type="match status" value="1"/>
</dbReference>
<sequence>MDVRLFTSGSSASNPGLFAVIVLLLMTPGKAIYETCSGKTMLKSGGLTCQDRQIILDTHNKLRQSVAQGGVANQPAAANMMELVWDQELASVAQKWASRCILAHDASRDVARFPVGQNIASTWTTRTNISPEPNFPQQITAWFNELVWGDSYLIGCGYSFYYDQSKGYTKLYVCNYGPGGNIIGARPYTVGSATCQPQSTRYQGLCGVKSYTYLDRLCSNDPTTSTAQTTVNPWKTFQDVVIAANIPQHTNNSSWYYYG</sequence>
<feature type="signal peptide" evidence="1">
    <location>
        <begin position="1"/>
        <end position="31"/>
    </location>
</feature>
<feature type="domain" description="SCP" evidence="2">
    <location>
        <begin position="50"/>
        <end position="184"/>
    </location>
</feature>
<dbReference type="PANTHER" id="PTHR10334">
    <property type="entry name" value="CYSTEINE-RICH SECRETORY PROTEIN-RELATED"/>
    <property type="match status" value="1"/>
</dbReference>
<dbReference type="SMART" id="SM00198">
    <property type="entry name" value="SCP"/>
    <property type="match status" value="1"/>
</dbReference>
<evidence type="ECO:0000313" key="3">
    <source>
        <dbReference type="EMBL" id="CAD7447012.1"/>
    </source>
</evidence>
<dbReference type="InterPro" id="IPR001283">
    <property type="entry name" value="CRISP-related"/>
</dbReference>
<evidence type="ECO:0000259" key="2">
    <source>
        <dbReference type="SMART" id="SM00198"/>
    </source>
</evidence>
<dbReference type="Gene3D" id="3.40.33.10">
    <property type="entry name" value="CAP"/>
    <property type="match status" value="2"/>
</dbReference>
<proteinExistence type="predicted"/>
<gene>
    <name evidence="3" type="ORF">TBIB3V08_LOCUS9329</name>
</gene>
<reference evidence="3" key="1">
    <citation type="submission" date="2020-11" db="EMBL/GenBank/DDBJ databases">
        <authorList>
            <person name="Tran Van P."/>
        </authorList>
    </citation>
    <scope>NUCLEOTIDE SEQUENCE</scope>
</reference>